<dbReference type="SMART" id="SM00346">
    <property type="entry name" value="HTH_ICLR"/>
    <property type="match status" value="1"/>
</dbReference>
<dbReference type="GO" id="GO:0003677">
    <property type="term" value="F:DNA binding"/>
    <property type="evidence" value="ECO:0007669"/>
    <property type="project" value="UniProtKB-KW"/>
</dbReference>
<dbReference type="PROSITE" id="PS51078">
    <property type="entry name" value="ICLR_ED"/>
    <property type="match status" value="1"/>
</dbReference>
<dbReference type="InterPro" id="IPR036388">
    <property type="entry name" value="WH-like_DNA-bd_sf"/>
</dbReference>
<dbReference type="Proteomes" id="UP000430345">
    <property type="component" value="Unassembled WGS sequence"/>
</dbReference>
<dbReference type="InterPro" id="IPR036390">
    <property type="entry name" value="WH_DNA-bd_sf"/>
</dbReference>
<evidence type="ECO:0000259" key="6">
    <source>
        <dbReference type="PROSITE" id="PS51077"/>
    </source>
</evidence>
<evidence type="ECO:0000256" key="4">
    <source>
        <dbReference type="ARBA" id="ARBA00058938"/>
    </source>
</evidence>
<reference evidence="8 9" key="1">
    <citation type="submission" date="2019-10" db="EMBL/GenBank/DDBJ databases">
        <title>The Genome Sequence of Clostridium tarantellae Isolated from Fish Brain.</title>
        <authorList>
            <person name="Bano L."/>
            <person name="Kiel M."/>
            <person name="Sales G."/>
            <person name="Doxey A.C."/>
            <person name="Mansfield M.J."/>
            <person name="Schiavone M."/>
            <person name="Rossetto O."/>
            <person name="Pirazzini M."/>
            <person name="Dobrindt U."/>
            <person name="Montecucco C."/>
        </authorList>
    </citation>
    <scope>NUCLEOTIDE SEQUENCE [LARGE SCALE GENOMIC DNA]</scope>
    <source>
        <strain evidence="8 9">DSM 3997</strain>
    </source>
</reference>
<dbReference type="SUPFAM" id="SSF55781">
    <property type="entry name" value="GAF domain-like"/>
    <property type="match status" value="1"/>
</dbReference>
<keyword evidence="3" id="KW-0804">Transcription</keyword>
<feature type="domain" description="IclR-ED" evidence="7">
    <location>
        <begin position="70"/>
        <end position="258"/>
    </location>
</feature>
<name>A0A6I1MNM4_9CLOT</name>
<evidence type="ECO:0000313" key="9">
    <source>
        <dbReference type="Proteomes" id="UP000430345"/>
    </source>
</evidence>
<dbReference type="GO" id="GO:0003700">
    <property type="term" value="F:DNA-binding transcription factor activity"/>
    <property type="evidence" value="ECO:0007669"/>
    <property type="project" value="TreeGrafter"/>
</dbReference>
<comment type="caution">
    <text evidence="8">The sequence shown here is derived from an EMBL/GenBank/DDBJ whole genome shotgun (WGS) entry which is preliminary data.</text>
</comment>
<dbReference type="Gene3D" id="3.30.450.40">
    <property type="match status" value="1"/>
</dbReference>
<protein>
    <recommendedName>
        <fullName evidence="5">Glycerol operon regulatory protein</fullName>
    </recommendedName>
</protein>
<dbReference type="Pfam" id="PF01614">
    <property type="entry name" value="IclR_C"/>
    <property type="match status" value="1"/>
</dbReference>
<evidence type="ECO:0000256" key="1">
    <source>
        <dbReference type="ARBA" id="ARBA00023015"/>
    </source>
</evidence>
<dbReference type="InterPro" id="IPR014757">
    <property type="entry name" value="Tscrpt_reg_IclR_C"/>
</dbReference>
<dbReference type="SUPFAM" id="SSF46785">
    <property type="entry name" value="Winged helix' DNA-binding domain"/>
    <property type="match status" value="1"/>
</dbReference>
<dbReference type="FunFam" id="1.10.10.10:FF:000056">
    <property type="entry name" value="IclR family transcriptional regulator"/>
    <property type="match status" value="1"/>
</dbReference>
<organism evidence="8 9">
    <name type="scientific">Clostridium tarantellae</name>
    <dbReference type="NCBI Taxonomy" id="39493"/>
    <lineage>
        <taxon>Bacteria</taxon>
        <taxon>Bacillati</taxon>
        <taxon>Bacillota</taxon>
        <taxon>Clostridia</taxon>
        <taxon>Eubacteriales</taxon>
        <taxon>Clostridiaceae</taxon>
        <taxon>Clostridium</taxon>
    </lineage>
</organism>
<gene>
    <name evidence="8" type="ORF">GBZ86_09925</name>
</gene>
<evidence type="ECO:0000259" key="7">
    <source>
        <dbReference type="PROSITE" id="PS51078"/>
    </source>
</evidence>
<sequence length="259" mass="29223">MSDKNLVQSVERALNILETLAEHPKGYGITQISKDLGLSKATVHRLISTLKSKNFVHQSEDSEQYMLGYKVLYLSNCLTRNLDLIKVSHDYIQKFSNEVDETVHLSTLDENLNNIVYIDKIEPEKSKKSFIMSSKIGKTAPAYCTAAGRLLLSQYTDEKIKEILKNQEFKSFTLTTPKNIDEVIKEIHYARLNGYAFDNMEYDDGVICISVPILGNNNRIVAAMSVSGLSIYSTKNDLLKLKPLLDTISSQITTILKCM</sequence>
<dbReference type="PROSITE" id="PS51077">
    <property type="entry name" value="HTH_ICLR"/>
    <property type="match status" value="1"/>
</dbReference>
<comment type="function">
    <text evidence="4">May be an activator protein for the gylABX operon.</text>
</comment>
<evidence type="ECO:0000256" key="3">
    <source>
        <dbReference type="ARBA" id="ARBA00023163"/>
    </source>
</evidence>
<evidence type="ECO:0000256" key="5">
    <source>
        <dbReference type="ARBA" id="ARBA00070406"/>
    </source>
</evidence>
<keyword evidence="2" id="KW-0238">DNA-binding</keyword>
<keyword evidence="9" id="KW-1185">Reference proteome</keyword>
<proteinExistence type="predicted"/>
<dbReference type="PANTHER" id="PTHR30136:SF35">
    <property type="entry name" value="HTH-TYPE TRANSCRIPTIONAL REGULATOR RV1719"/>
    <property type="match status" value="1"/>
</dbReference>
<dbReference type="GO" id="GO:0045892">
    <property type="term" value="P:negative regulation of DNA-templated transcription"/>
    <property type="evidence" value="ECO:0007669"/>
    <property type="project" value="TreeGrafter"/>
</dbReference>
<dbReference type="InterPro" id="IPR005471">
    <property type="entry name" value="Tscrpt_reg_IclR_N"/>
</dbReference>
<dbReference type="AlphaFoldDB" id="A0A6I1MNM4"/>
<accession>A0A6I1MNM4</accession>
<dbReference type="InterPro" id="IPR050707">
    <property type="entry name" value="HTH_MetabolicPath_Reg"/>
</dbReference>
<dbReference type="Pfam" id="PF09339">
    <property type="entry name" value="HTH_IclR"/>
    <property type="match status" value="1"/>
</dbReference>
<evidence type="ECO:0000256" key="2">
    <source>
        <dbReference type="ARBA" id="ARBA00023125"/>
    </source>
</evidence>
<dbReference type="PANTHER" id="PTHR30136">
    <property type="entry name" value="HELIX-TURN-HELIX TRANSCRIPTIONAL REGULATOR, ICLR FAMILY"/>
    <property type="match status" value="1"/>
</dbReference>
<dbReference type="OrthoDB" id="9791752at2"/>
<evidence type="ECO:0000313" key="8">
    <source>
        <dbReference type="EMBL" id="MPQ44078.1"/>
    </source>
</evidence>
<dbReference type="InterPro" id="IPR029016">
    <property type="entry name" value="GAF-like_dom_sf"/>
</dbReference>
<keyword evidence="1" id="KW-0805">Transcription regulation</keyword>
<dbReference type="EMBL" id="WHJC01000146">
    <property type="protein sequence ID" value="MPQ44078.1"/>
    <property type="molecule type" value="Genomic_DNA"/>
</dbReference>
<dbReference type="RefSeq" id="WP_152890241.1">
    <property type="nucleotide sequence ID" value="NZ_WHJC01000146.1"/>
</dbReference>
<feature type="domain" description="HTH iclR-type" evidence="6">
    <location>
        <begin position="7"/>
        <end position="69"/>
    </location>
</feature>
<dbReference type="Gene3D" id="1.10.10.10">
    <property type="entry name" value="Winged helix-like DNA-binding domain superfamily/Winged helix DNA-binding domain"/>
    <property type="match status" value="1"/>
</dbReference>